<protein>
    <submittedName>
        <fullName evidence="2">DNA gyrase/topoisomerase IV</fullName>
    </submittedName>
</protein>
<name>A0A2V0Q880_PSESF</name>
<feature type="compositionally biased region" description="Basic and acidic residues" evidence="1">
    <location>
        <begin position="16"/>
        <end position="31"/>
    </location>
</feature>
<dbReference type="GO" id="GO:0016853">
    <property type="term" value="F:isomerase activity"/>
    <property type="evidence" value="ECO:0007669"/>
    <property type="project" value="UniProtKB-KW"/>
</dbReference>
<gene>
    <name evidence="2" type="ORF">KPSA1_02453</name>
</gene>
<accession>A0A2V0Q880</accession>
<proteinExistence type="predicted"/>
<evidence type="ECO:0000313" key="3">
    <source>
        <dbReference type="Proteomes" id="UP000247480"/>
    </source>
</evidence>
<organism evidence="2 3">
    <name type="scientific">Pseudomonas syringae pv. actinidiae</name>
    <dbReference type="NCBI Taxonomy" id="103796"/>
    <lineage>
        <taxon>Bacteria</taxon>
        <taxon>Pseudomonadati</taxon>
        <taxon>Pseudomonadota</taxon>
        <taxon>Gammaproteobacteria</taxon>
        <taxon>Pseudomonadales</taxon>
        <taxon>Pseudomonadaceae</taxon>
        <taxon>Pseudomonas</taxon>
        <taxon>Pseudomonas syringae</taxon>
    </lineage>
</organism>
<evidence type="ECO:0000313" key="2">
    <source>
        <dbReference type="EMBL" id="GBH09059.1"/>
    </source>
</evidence>
<keyword evidence="2" id="KW-0413">Isomerase</keyword>
<sequence length="107" mass="12188">MNYGRQETAISSLTARNDELNKDRDKTEKTMDEMRKSYETLRAQLEASNSKLQELKHDRCSPLAEQVRYQALTVTASINPSSYETANAQEVLKGYQASLQACYAARY</sequence>
<evidence type="ECO:0000256" key="1">
    <source>
        <dbReference type="SAM" id="MobiDB-lite"/>
    </source>
</evidence>
<feature type="region of interest" description="Disordered" evidence="1">
    <location>
        <begin position="1"/>
        <end position="31"/>
    </location>
</feature>
<reference evidence="2 3" key="1">
    <citation type="submission" date="2018-04" db="EMBL/GenBank/DDBJ databases">
        <title>Draft genome sequence of Pseudomonas syringae pv. actinidiae biovar 1 strains isolated from kiwifruit in Kagawa prefecture.</title>
        <authorList>
            <person name="Tabuchi M."/>
            <person name="Saito M."/>
            <person name="Fujiwara S."/>
            <person name="Sasa N."/>
            <person name="Akimitsu K."/>
            <person name="Gomi K."/>
            <person name="Konishi-Sugita S."/>
            <person name="Hamano K."/>
            <person name="Kataoka I."/>
        </authorList>
    </citation>
    <scope>NUCLEOTIDE SEQUENCE [LARGE SCALE GENOMIC DNA]</scope>
    <source>
        <strain evidence="2 3">MAFF212206</strain>
    </source>
</reference>
<dbReference type="Proteomes" id="UP000247480">
    <property type="component" value="Unassembled WGS sequence"/>
</dbReference>
<dbReference type="EMBL" id="BGJZ01000109">
    <property type="protein sequence ID" value="GBH09059.1"/>
    <property type="molecule type" value="Genomic_DNA"/>
</dbReference>
<comment type="caution">
    <text evidence="2">The sequence shown here is derived from an EMBL/GenBank/DDBJ whole genome shotgun (WGS) entry which is preliminary data.</text>
</comment>
<dbReference type="AlphaFoldDB" id="A0A2V0Q880"/>